<dbReference type="Pfam" id="PF16586">
    <property type="entry name" value="DUF5060"/>
    <property type="match status" value="1"/>
</dbReference>
<dbReference type="Gene3D" id="2.60.40.10">
    <property type="entry name" value="Immunoglobulins"/>
    <property type="match status" value="1"/>
</dbReference>
<dbReference type="AlphaFoldDB" id="A0AA49GTC9"/>
<feature type="domain" description="DUF5060" evidence="2">
    <location>
        <begin position="30"/>
        <end position="111"/>
    </location>
</feature>
<gene>
    <name evidence="3" type="ORF">K4G66_12120</name>
</gene>
<proteinExistence type="predicted"/>
<feature type="domain" description="Putative collagen-binding" evidence="1">
    <location>
        <begin position="539"/>
        <end position="605"/>
    </location>
</feature>
<evidence type="ECO:0000313" key="3">
    <source>
        <dbReference type="EMBL" id="WKN39438.1"/>
    </source>
</evidence>
<sequence>MNYTHLLYLLLLFGLLSCQPTKEESSATYYQWHKMTLSFEGPETSEDAEDNPFLNYRLMATFRHGDQTYKVPGFYAADGNAAESGASSGNAWQVRFAPSDTGEWNYEVSFRKGENIAISDDANAGESVAFDGQSGTFQVVASEVQGRDFRAKGRLQYVGERYLKFAGTDEYFLKGGTDSPENLLGYQDFDGTYVQAEEGQREGEAATDKQLHQYAPHESDWHTGDPTWQDGKGKGLIGGLNYLAEQEMNSIYFLTSNIGGDGRDVWPYTSYDERARFDCSKLDQWEIVFTHADSLGILLHFVTQETETELLLDNGDTGPQRKLYYRELIARFAHHLAITWNMGEENGYASFTPEAQNDEQRRAMISYIKENDPYKNFVVLHTHSSHDPRYAILEPLLGFDALDGPSLQIAPPSDVHEETKHWIEASGGAGKQWVVNIDEIGPASKGALPDDVDPEHDTIRYEVLWGNLMAGGAGVEWYFGYRFPNNDLNLETWHTRNNLWKQTRIAVNFFHEYLPFWEMQSADELVSAEGAYGFAKPGEIYAIYLPKATTTDLQLDEAGTYTVDWFDPKQGGDLQNGSISEVNGGSSVSVGNAPSGDLQDWVVLLRKQ</sequence>
<evidence type="ECO:0000259" key="2">
    <source>
        <dbReference type="Pfam" id="PF16586"/>
    </source>
</evidence>
<evidence type="ECO:0000259" key="1">
    <source>
        <dbReference type="Pfam" id="PF12904"/>
    </source>
</evidence>
<dbReference type="InterPro" id="IPR013783">
    <property type="entry name" value="Ig-like_fold"/>
</dbReference>
<accession>A0AA49GTC9</accession>
<name>A0AA49GTC9_9BACT</name>
<dbReference type="Pfam" id="PF12904">
    <property type="entry name" value="Collagen_bind_2"/>
    <property type="match status" value="1"/>
</dbReference>
<dbReference type="InterPro" id="IPR032260">
    <property type="entry name" value="DUF5060"/>
</dbReference>
<reference evidence="3" key="2">
    <citation type="journal article" date="2024" name="Antonie Van Leeuwenhoek">
        <title>Roseihalotalea indica gen. nov., sp. nov., a halophilic Bacteroidetes from mesopelagic Southwest Indian Ocean with higher carbohydrate metabolic potential.</title>
        <authorList>
            <person name="Chen B."/>
            <person name="Zhang M."/>
            <person name="Lin D."/>
            <person name="Ye J."/>
            <person name="Tang K."/>
        </authorList>
    </citation>
    <scope>NUCLEOTIDE SEQUENCE</scope>
    <source>
        <strain evidence="3">TK19036</strain>
    </source>
</reference>
<protein>
    <submittedName>
        <fullName evidence="3">DUF5060 domain-containing protein</fullName>
    </submittedName>
</protein>
<reference evidence="3" key="1">
    <citation type="journal article" date="2023" name="Comput. Struct. Biotechnol. J.">
        <title>Discovery of a novel marine Bacteroidetes with a rich repertoire of carbohydrate-active enzymes.</title>
        <authorList>
            <person name="Chen B."/>
            <person name="Liu G."/>
            <person name="Chen Q."/>
            <person name="Wang H."/>
            <person name="Liu L."/>
            <person name="Tang K."/>
        </authorList>
    </citation>
    <scope>NUCLEOTIDE SEQUENCE</scope>
    <source>
        <strain evidence="3">TK19036</strain>
    </source>
</reference>
<dbReference type="EMBL" id="CP120682">
    <property type="protein sequence ID" value="WKN39438.1"/>
    <property type="molecule type" value="Genomic_DNA"/>
</dbReference>
<organism evidence="3">
    <name type="scientific">Roseihalotalea indica</name>
    <dbReference type="NCBI Taxonomy" id="2867963"/>
    <lineage>
        <taxon>Bacteria</taxon>
        <taxon>Pseudomonadati</taxon>
        <taxon>Bacteroidota</taxon>
        <taxon>Cytophagia</taxon>
        <taxon>Cytophagales</taxon>
        <taxon>Catalimonadaceae</taxon>
        <taxon>Roseihalotalea</taxon>
    </lineage>
</organism>
<dbReference type="InterPro" id="IPR024749">
    <property type="entry name" value="Collagen-bd_put"/>
</dbReference>
<dbReference type="Gene3D" id="3.20.20.80">
    <property type="entry name" value="Glycosidases"/>
    <property type="match status" value="1"/>
</dbReference>